<dbReference type="Gene3D" id="3.40.390.10">
    <property type="entry name" value="Collagenase (Catalytic Domain)"/>
    <property type="match status" value="2"/>
</dbReference>
<dbReference type="InterPro" id="IPR024079">
    <property type="entry name" value="MetalloPept_cat_dom_sf"/>
</dbReference>
<feature type="chain" id="PRO_5002795304" evidence="1">
    <location>
        <begin position="19"/>
        <end position="654"/>
    </location>
</feature>
<sequence>MRWKLQLVLFAIIQVVRSQNEEDAGSDAEVETEVESEVESGQFFSHLYKSNLQQLVKMKNDSMDPCDDFYAHACGNFDQAKEENPDDFLPPYLYNKQDRMNFFAAEVGNFETIPGRLISQLYGECRKRGERNVFTPSRVATHWERMLAEIPFLARHRDVLSAWPFLSHQWERRSLNGQLNWIVLSAQLLAHGVPTLLDIYFAMDTIYVSPMDELPCPSLADFQSSLSDVWEGRHHQVPRIISHEMRVLCRAMRGELPLVRSLSRHAKATSSRPSEDQLLLDENTMDYFQQYFAALNFTEERLVGARKFLLDVEKITQGWEVLRQTEPRIVYNYVMWQAREQLRYPDCYRVSEEFERLLHAEYWQWHVLRPQLSREVALASYQLHTTLFQKLRRSKLSRRDWFGHLWPASVEKKELQVARILQNHAENYLNITELNEHYGGLGFVKHSFYGNLLILRRAQLRHSFVSPYVDEEDVNQPAYFLRHFLHFVLLSLHRPTYHYYATQGLQLWRESRLLLDTDGHFAAMDCLEMQSLQHYDAKLAPIYRPLGSHEIGEIFQFYRSFQYSLRDYNFWLQGERFAFAETFVLQYFGLDPQRVLFYAVAQQLCNRRTEIFAAQLNRGYMNLPEFQEAFKCGAEKAMNPPSRCMINMCEKPLT</sequence>
<keyword evidence="2" id="KW-0378">Hydrolase</keyword>
<dbReference type="SUPFAM" id="SSF55486">
    <property type="entry name" value="Metalloproteases ('zincins'), catalytic domain"/>
    <property type="match status" value="1"/>
</dbReference>
<dbReference type="PhylomeDB" id="B3NNL9"/>
<dbReference type="Proteomes" id="UP000008711">
    <property type="component" value="Unassembled WGS sequence"/>
</dbReference>
<dbReference type="GO" id="GO:0006508">
    <property type="term" value="P:proteolysis"/>
    <property type="evidence" value="ECO:0007669"/>
    <property type="project" value="InterPro"/>
</dbReference>
<dbReference type="HOGENOM" id="CLU_421672_0_0_1"/>
<dbReference type="EMBL" id="CH954179">
    <property type="protein sequence ID" value="EDV56670.1"/>
    <property type="molecule type" value="Genomic_DNA"/>
</dbReference>
<dbReference type="GO" id="GO:0004222">
    <property type="term" value="F:metalloendopeptidase activity"/>
    <property type="evidence" value="ECO:0007669"/>
    <property type="project" value="InterPro"/>
</dbReference>
<dbReference type="PROSITE" id="PS51885">
    <property type="entry name" value="NEPRILYSIN"/>
    <property type="match status" value="1"/>
</dbReference>
<dbReference type="PANTHER" id="PTHR11733:SF222">
    <property type="entry name" value="IP12942P"/>
    <property type="match status" value="1"/>
</dbReference>
<reference evidence="2 3" key="2">
    <citation type="journal article" date="2008" name="Bioinformatics">
        <title>Assembly reconciliation.</title>
        <authorList>
            <person name="Zimin A.V."/>
            <person name="Smith D.R."/>
            <person name="Sutton G."/>
            <person name="Yorke J.A."/>
        </authorList>
    </citation>
    <scope>NUCLEOTIDE SEQUENCE [LARGE SCALE GENOMIC DNA]</scope>
    <source>
        <strain evidence="2 3">TSC#14021-0224.01</strain>
    </source>
</reference>
<name>B3NNL9_DROER</name>
<dbReference type="Gene3D" id="1.10.1380.10">
    <property type="entry name" value="Neutral endopeptidase , domain2"/>
    <property type="match status" value="1"/>
</dbReference>
<keyword evidence="3" id="KW-1185">Reference proteome</keyword>
<dbReference type="GO" id="GO:0005886">
    <property type="term" value="C:plasma membrane"/>
    <property type="evidence" value="ECO:0007669"/>
    <property type="project" value="TreeGrafter"/>
</dbReference>
<dbReference type="AlphaFoldDB" id="B3NNL9"/>
<dbReference type="eggNOG" id="KOG3624">
    <property type="taxonomic scope" value="Eukaryota"/>
</dbReference>
<dbReference type="PANTHER" id="PTHR11733">
    <property type="entry name" value="ZINC METALLOPROTEASE FAMILY M13 NEPRILYSIN-RELATED"/>
    <property type="match status" value="1"/>
</dbReference>
<reference evidence="2 3" key="1">
    <citation type="journal article" date="2007" name="Nature">
        <title>Evolution of genes and genomes on the Drosophila phylogeny.</title>
        <authorList>
            <consortium name="Drosophila 12 Genomes Consortium"/>
            <person name="Clark A.G."/>
            <person name="Eisen M.B."/>
            <person name="Smith D.R."/>
            <person name="Bergman C.M."/>
            <person name="Oliver B."/>
            <person name="Markow T.A."/>
            <person name="Kaufman T.C."/>
            <person name="Kellis M."/>
            <person name="Gelbart W."/>
            <person name="Iyer V.N."/>
            <person name="Pollard D.A."/>
            <person name="Sackton T.B."/>
            <person name="Larracuente A.M."/>
            <person name="Singh N.D."/>
            <person name="Abad J.P."/>
            <person name="Abt D.N."/>
            <person name="Adryan B."/>
            <person name="Aguade M."/>
            <person name="Akashi H."/>
            <person name="Anderson W.W."/>
            <person name="Aquadro C.F."/>
            <person name="Ardell D.H."/>
            <person name="Arguello R."/>
            <person name="Artieri C.G."/>
            <person name="Barbash D.A."/>
            <person name="Barker D."/>
            <person name="Barsanti P."/>
            <person name="Batterham P."/>
            <person name="Batzoglou S."/>
            <person name="Begun D."/>
            <person name="Bhutkar A."/>
            <person name="Blanco E."/>
            <person name="Bosak S.A."/>
            <person name="Bradley R.K."/>
            <person name="Brand A.D."/>
            <person name="Brent M.R."/>
            <person name="Brooks A.N."/>
            <person name="Brown R.H."/>
            <person name="Butlin R.K."/>
            <person name="Caggese C."/>
            <person name="Calvi B.R."/>
            <person name="Bernardo de Carvalho A."/>
            <person name="Caspi A."/>
            <person name="Castrezana S."/>
            <person name="Celniker S.E."/>
            <person name="Chang J.L."/>
            <person name="Chapple C."/>
            <person name="Chatterji S."/>
            <person name="Chinwalla A."/>
            <person name="Civetta A."/>
            <person name="Clifton S.W."/>
            <person name="Comeron J.M."/>
            <person name="Costello J.C."/>
            <person name="Coyne J.A."/>
            <person name="Daub J."/>
            <person name="David R.G."/>
            <person name="Delcher A.L."/>
            <person name="Delehaunty K."/>
            <person name="Do C.B."/>
            <person name="Ebling H."/>
            <person name="Edwards K."/>
            <person name="Eickbush T."/>
            <person name="Evans J.D."/>
            <person name="Filipski A."/>
            <person name="Findeiss S."/>
            <person name="Freyhult E."/>
            <person name="Fulton L."/>
            <person name="Fulton R."/>
            <person name="Garcia A.C."/>
            <person name="Gardiner A."/>
            <person name="Garfield D.A."/>
            <person name="Garvin B.E."/>
            <person name="Gibson G."/>
            <person name="Gilbert D."/>
            <person name="Gnerre S."/>
            <person name="Godfrey J."/>
            <person name="Good R."/>
            <person name="Gotea V."/>
            <person name="Gravely B."/>
            <person name="Greenberg A.J."/>
            <person name="Griffiths-Jones S."/>
            <person name="Gross S."/>
            <person name="Guigo R."/>
            <person name="Gustafson E.A."/>
            <person name="Haerty W."/>
            <person name="Hahn M.W."/>
            <person name="Halligan D.L."/>
            <person name="Halpern A.L."/>
            <person name="Halter G.M."/>
            <person name="Han M.V."/>
            <person name="Heger A."/>
            <person name="Hillier L."/>
            <person name="Hinrichs A.S."/>
            <person name="Holmes I."/>
            <person name="Hoskins R.A."/>
            <person name="Hubisz M.J."/>
            <person name="Hultmark D."/>
            <person name="Huntley M.A."/>
            <person name="Jaffe D.B."/>
            <person name="Jagadeeshan S."/>
            <person name="Jeck W.R."/>
            <person name="Johnson J."/>
            <person name="Jones C.D."/>
            <person name="Jordan W.C."/>
            <person name="Karpen G.H."/>
            <person name="Kataoka E."/>
            <person name="Keightley P.D."/>
            <person name="Kheradpour P."/>
            <person name="Kirkness E.F."/>
            <person name="Koerich L.B."/>
            <person name="Kristiansen K."/>
            <person name="Kudrna D."/>
            <person name="Kulathinal R.J."/>
            <person name="Kumar S."/>
            <person name="Kwok R."/>
            <person name="Lander E."/>
            <person name="Langley C.H."/>
            <person name="Lapoint R."/>
            <person name="Lazzaro B.P."/>
            <person name="Lee S.J."/>
            <person name="Levesque L."/>
            <person name="Li R."/>
            <person name="Lin C.F."/>
            <person name="Lin M.F."/>
            <person name="Lindblad-Toh K."/>
            <person name="Llopart A."/>
            <person name="Long M."/>
            <person name="Low L."/>
            <person name="Lozovsky E."/>
            <person name="Lu J."/>
            <person name="Luo M."/>
            <person name="Machado C.A."/>
            <person name="Makalowski W."/>
            <person name="Marzo M."/>
            <person name="Matsuda M."/>
            <person name="Matzkin L."/>
            <person name="McAllister B."/>
            <person name="McBride C.S."/>
            <person name="McKernan B."/>
            <person name="McKernan K."/>
            <person name="Mendez-Lago M."/>
            <person name="Minx P."/>
            <person name="Mollenhauer M.U."/>
            <person name="Montooth K."/>
            <person name="Mount S.M."/>
            <person name="Mu X."/>
            <person name="Myers E."/>
            <person name="Negre B."/>
            <person name="Newfeld S."/>
            <person name="Nielsen R."/>
            <person name="Noor M.A."/>
            <person name="O'Grady P."/>
            <person name="Pachter L."/>
            <person name="Papaceit M."/>
            <person name="Parisi M.J."/>
            <person name="Parisi M."/>
            <person name="Parts L."/>
            <person name="Pedersen J.S."/>
            <person name="Pesole G."/>
            <person name="Phillippy A.M."/>
            <person name="Ponting C.P."/>
            <person name="Pop M."/>
            <person name="Porcelli D."/>
            <person name="Powell J.R."/>
            <person name="Prohaska S."/>
            <person name="Pruitt K."/>
            <person name="Puig M."/>
            <person name="Quesneville H."/>
            <person name="Ram K.R."/>
            <person name="Rand D."/>
            <person name="Rasmussen M.D."/>
            <person name="Reed L.K."/>
            <person name="Reenan R."/>
            <person name="Reily A."/>
            <person name="Remington K.A."/>
            <person name="Rieger T.T."/>
            <person name="Ritchie M.G."/>
            <person name="Robin C."/>
            <person name="Rogers Y.H."/>
            <person name="Rohde C."/>
            <person name="Rozas J."/>
            <person name="Rubenfield M.J."/>
            <person name="Ruiz A."/>
            <person name="Russo S."/>
            <person name="Salzberg S.L."/>
            <person name="Sanchez-Gracia A."/>
            <person name="Saranga D.J."/>
            <person name="Sato H."/>
            <person name="Schaeffer S.W."/>
            <person name="Schatz M.C."/>
            <person name="Schlenke T."/>
            <person name="Schwartz R."/>
            <person name="Segarra C."/>
            <person name="Singh R.S."/>
            <person name="Sirot L."/>
            <person name="Sirota M."/>
            <person name="Sisneros N.B."/>
            <person name="Smith C.D."/>
            <person name="Smith T.F."/>
            <person name="Spieth J."/>
            <person name="Stage D.E."/>
            <person name="Stark A."/>
            <person name="Stephan W."/>
            <person name="Strausberg R.L."/>
            <person name="Strempel S."/>
            <person name="Sturgill D."/>
            <person name="Sutton G."/>
            <person name="Sutton G.G."/>
            <person name="Tao W."/>
            <person name="Teichmann S."/>
            <person name="Tobari Y.N."/>
            <person name="Tomimura Y."/>
            <person name="Tsolas J.M."/>
            <person name="Valente V.L."/>
            <person name="Venter E."/>
            <person name="Venter J.C."/>
            <person name="Vicario S."/>
            <person name="Vieira F.G."/>
            <person name="Vilella A.J."/>
            <person name="Villasante A."/>
            <person name="Walenz B."/>
            <person name="Wang J."/>
            <person name="Wasserman M."/>
            <person name="Watts T."/>
            <person name="Wilson D."/>
            <person name="Wilson R.K."/>
            <person name="Wing R.A."/>
            <person name="Wolfner M.F."/>
            <person name="Wong A."/>
            <person name="Wong G.K."/>
            <person name="Wu C.I."/>
            <person name="Wu G."/>
            <person name="Yamamoto D."/>
            <person name="Yang H.P."/>
            <person name="Yang S.P."/>
            <person name="Yorke J.A."/>
            <person name="Yoshida K."/>
            <person name="Zdobnov E."/>
            <person name="Zhang P."/>
            <person name="Zhang Y."/>
            <person name="Zimin A.V."/>
            <person name="Baldwin J."/>
            <person name="Abdouelleil A."/>
            <person name="Abdulkadir J."/>
            <person name="Abebe A."/>
            <person name="Abera B."/>
            <person name="Abreu J."/>
            <person name="Acer S.C."/>
            <person name="Aftuck L."/>
            <person name="Alexander A."/>
            <person name="An P."/>
            <person name="Anderson E."/>
            <person name="Anderson S."/>
            <person name="Arachi H."/>
            <person name="Azer M."/>
            <person name="Bachantsang P."/>
            <person name="Barry A."/>
            <person name="Bayul T."/>
            <person name="Berlin A."/>
            <person name="Bessette D."/>
            <person name="Bloom T."/>
            <person name="Blye J."/>
            <person name="Boguslavskiy L."/>
            <person name="Bonnet C."/>
            <person name="Boukhgalter B."/>
            <person name="Bourzgui I."/>
            <person name="Brown A."/>
            <person name="Cahill P."/>
            <person name="Channer S."/>
            <person name="Cheshatsang Y."/>
            <person name="Chuda L."/>
            <person name="Citroen M."/>
            <person name="Collymore A."/>
            <person name="Cooke P."/>
            <person name="Costello M."/>
            <person name="D'Aco K."/>
            <person name="Daza R."/>
            <person name="De Haan G."/>
            <person name="DeGray S."/>
            <person name="DeMaso C."/>
            <person name="Dhargay N."/>
            <person name="Dooley K."/>
            <person name="Dooley E."/>
            <person name="Doricent M."/>
            <person name="Dorje P."/>
            <person name="Dorjee K."/>
            <person name="Dupes A."/>
            <person name="Elong R."/>
            <person name="Falk J."/>
            <person name="Farina A."/>
            <person name="Faro S."/>
            <person name="Ferguson D."/>
            <person name="Fisher S."/>
            <person name="Foley C.D."/>
            <person name="Franke A."/>
            <person name="Friedrich D."/>
            <person name="Gadbois L."/>
            <person name="Gearin G."/>
            <person name="Gearin C.R."/>
            <person name="Giannoukos G."/>
            <person name="Goode T."/>
            <person name="Graham J."/>
            <person name="Grandbois E."/>
            <person name="Grewal S."/>
            <person name="Gyaltsen K."/>
            <person name="Hafez N."/>
            <person name="Hagos B."/>
            <person name="Hall J."/>
            <person name="Henson C."/>
            <person name="Hollinger A."/>
            <person name="Honan T."/>
            <person name="Huard M.D."/>
            <person name="Hughes L."/>
            <person name="Hurhula B."/>
            <person name="Husby M.E."/>
            <person name="Kamat A."/>
            <person name="Kanga B."/>
            <person name="Kashin S."/>
            <person name="Khazanovich D."/>
            <person name="Kisner P."/>
            <person name="Lance K."/>
            <person name="Lara M."/>
            <person name="Lee W."/>
            <person name="Lennon N."/>
            <person name="Letendre F."/>
            <person name="LeVine R."/>
            <person name="Lipovsky A."/>
            <person name="Liu X."/>
            <person name="Liu J."/>
            <person name="Liu S."/>
            <person name="Lokyitsang T."/>
            <person name="Lokyitsang Y."/>
            <person name="Lubonja R."/>
            <person name="Lui A."/>
            <person name="MacDonald P."/>
            <person name="Magnisalis V."/>
            <person name="Maru K."/>
            <person name="Matthews C."/>
            <person name="McCusker W."/>
            <person name="McDonough S."/>
            <person name="Mehta T."/>
            <person name="Meldrim J."/>
            <person name="Meneus L."/>
            <person name="Mihai O."/>
            <person name="Mihalev A."/>
            <person name="Mihova T."/>
            <person name="Mittelman R."/>
            <person name="Mlenga V."/>
            <person name="Montmayeur A."/>
            <person name="Mulrain L."/>
            <person name="Navidi A."/>
            <person name="Naylor J."/>
            <person name="Negash T."/>
            <person name="Nguyen T."/>
            <person name="Nguyen N."/>
            <person name="Nicol R."/>
            <person name="Norbu C."/>
            <person name="Norbu N."/>
            <person name="Novod N."/>
            <person name="O'Neill B."/>
            <person name="Osman S."/>
            <person name="Markiewicz E."/>
            <person name="Oyono O.L."/>
            <person name="Patti C."/>
            <person name="Phunkhang P."/>
            <person name="Pierre F."/>
            <person name="Priest M."/>
            <person name="Raghuraman S."/>
            <person name="Rege F."/>
            <person name="Reyes R."/>
            <person name="Rise C."/>
            <person name="Rogov P."/>
            <person name="Ross K."/>
            <person name="Ryan E."/>
            <person name="Settipalli S."/>
            <person name="Shea T."/>
            <person name="Sherpa N."/>
            <person name="Shi L."/>
            <person name="Shih D."/>
            <person name="Sparrow T."/>
            <person name="Spaulding J."/>
            <person name="Stalker J."/>
            <person name="Stange-Thomann N."/>
            <person name="Stavropoulos S."/>
            <person name="Stone C."/>
            <person name="Strader C."/>
            <person name="Tesfaye S."/>
            <person name="Thomson T."/>
            <person name="Thoulutsang Y."/>
            <person name="Thoulutsang D."/>
            <person name="Topham K."/>
            <person name="Topping I."/>
            <person name="Tsamla T."/>
            <person name="Vassiliev H."/>
            <person name="Vo A."/>
            <person name="Wangchuk T."/>
            <person name="Wangdi T."/>
            <person name="Weiand M."/>
            <person name="Wilkinson J."/>
            <person name="Wilson A."/>
            <person name="Yadav S."/>
            <person name="Young G."/>
            <person name="Yu Q."/>
            <person name="Zembek L."/>
            <person name="Zhong D."/>
            <person name="Zimmer A."/>
            <person name="Zwirko Z."/>
            <person name="Jaffe D.B."/>
            <person name="Alvarez P."/>
            <person name="Brockman W."/>
            <person name="Butler J."/>
            <person name="Chin C."/>
            <person name="Gnerre S."/>
            <person name="Grabherr M."/>
            <person name="Kleber M."/>
            <person name="Mauceli E."/>
            <person name="MacCallum I."/>
        </authorList>
    </citation>
    <scope>NUCLEOTIDE SEQUENCE [LARGE SCALE GENOMIC DNA]</scope>
    <source>
        <strain evidence="2 3">TSC#14021-0224.01</strain>
    </source>
</reference>
<gene>
    <name evidence="2" type="primary">Dere\GG20103</name>
    <name evidence="2" type="synonym">dere_GLEANR_4930</name>
    <name evidence="2" type="synonym">GG20103</name>
    <name evidence="2" type="ORF">Dere_GG20103</name>
</gene>
<accession>B3NNL9</accession>
<feature type="signal peptide" evidence="1">
    <location>
        <begin position="1"/>
        <end position="18"/>
    </location>
</feature>
<keyword evidence="1" id="KW-0732">Signal</keyword>
<evidence type="ECO:0000313" key="3">
    <source>
        <dbReference type="Proteomes" id="UP000008711"/>
    </source>
</evidence>
<dbReference type="KEGG" id="der:6547474"/>
<dbReference type="OrthoDB" id="7925137at2759"/>
<evidence type="ECO:0000313" key="2">
    <source>
        <dbReference type="EMBL" id="EDV56670.1"/>
    </source>
</evidence>
<organism evidence="2 3">
    <name type="scientific">Drosophila erecta</name>
    <name type="common">Fruit fly</name>
    <dbReference type="NCBI Taxonomy" id="7220"/>
    <lineage>
        <taxon>Eukaryota</taxon>
        <taxon>Metazoa</taxon>
        <taxon>Ecdysozoa</taxon>
        <taxon>Arthropoda</taxon>
        <taxon>Hexapoda</taxon>
        <taxon>Insecta</taxon>
        <taxon>Pterygota</taxon>
        <taxon>Neoptera</taxon>
        <taxon>Endopterygota</taxon>
        <taxon>Diptera</taxon>
        <taxon>Brachycera</taxon>
        <taxon>Muscomorpha</taxon>
        <taxon>Ephydroidea</taxon>
        <taxon>Drosophilidae</taxon>
        <taxon>Drosophila</taxon>
        <taxon>Sophophora</taxon>
    </lineage>
</organism>
<proteinExistence type="predicted"/>
<dbReference type="InterPro" id="IPR042089">
    <property type="entry name" value="Peptidase_M13_dom_2"/>
</dbReference>
<dbReference type="OMA" id="HAEYWQW"/>
<protein>
    <submittedName>
        <fullName evidence="2">Uncharacterized protein</fullName>
    </submittedName>
</protein>
<evidence type="ECO:0000256" key="1">
    <source>
        <dbReference type="SAM" id="SignalP"/>
    </source>
</evidence>
<dbReference type="InterPro" id="IPR000718">
    <property type="entry name" value="Peptidase_M13"/>
</dbReference>